<keyword evidence="6" id="KW-0282">Flagellum</keyword>
<evidence type="ECO:0000256" key="4">
    <source>
        <dbReference type="ARBA" id="ARBA00022614"/>
    </source>
</evidence>
<dbReference type="GO" id="GO:0005929">
    <property type="term" value="C:cilium"/>
    <property type="evidence" value="ECO:0007669"/>
    <property type="project" value="TreeGrafter"/>
</dbReference>
<dbReference type="PROSITE" id="PS51450">
    <property type="entry name" value="LRR"/>
    <property type="match status" value="1"/>
</dbReference>
<dbReference type="PANTHER" id="PTHR45973:SF12">
    <property type="entry name" value="DYNEIN REGULATORY COMPLEX SUBUNIT 3"/>
    <property type="match status" value="1"/>
</dbReference>
<name>A0A482VFC6_ASBVE</name>
<keyword evidence="5" id="KW-0677">Repeat</keyword>
<evidence type="ECO:0000256" key="12">
    <source>
        <dbReference type="ARBA" id="ARBA00038378"/>
    </source>
</evidence>
<dbReference type="PANTHER" id="PTHR45973">
    <property type="entry name" value="PROTEIN PHOSPHATASE 1 REGULATORY SUBUNIT SDS22-RELATED"/>
    <property type="match status" value="1"/>
</dbReference>
<keyword evidence="9" id="KW-0206">Cytoskeleton</keyword>
<proteinExistence type="inferred from homology"/>
<gene>
    <name evidence="14" type="ORF">BDFB_004916</name>
</gene>
<evidence type="ECO:0000256" key="10">
    <source>
        <dbReference type="ARBA" id="ARBA00023273"/>
    </source>
</evidence>
<organism evidence="14 15">
    <name type="scientific">Asbolus verrucosus</name>
    <name type="common">Desert ironclad beetle</name>
    <dbReference type="NCBI Taxonomy" id="1661398"/>
    <lineage>
        <taxon>Eukaryota</taxon>
        <taxon>Metazoa</taxon>
        <taxon>Ecdysozoa</taxon>
        <taxon>Arthropoda</taxon>
        <taxon>Hexapoda</taxon>
        <taxon>Insecta</taxon>
        <taxon>Pterygota</taxon>
        <taxon>Neoptera</taxon>
        <taxon>Endopterygota</taxon>
        <taxon>Coleoptera</taxon>
        <taxon>Polyphaga</taxon>
        <taxon>Cucujiformia</taxon>
        <taxon>Tenebrionidae</taxon>
        <taxon>Pimeliinae</taxon>
        <taxon>Asbolus</taxon>
    </lineage>
</organism>
<keyword evidence="4" id="KW-0433">Leucine-rich repeat</keyword>
<keyword evidence="15" id="KW-1185">Reference proteome</keyword>
<evidence type="ECO:0000256" key="7">
    <source>
        <dbReference type="ARBA" id="ARBA00023054"/>
    </source>
</evidence>
<evidence type="ECO:0000313" key="14">
    <source>
        <dbReference type="EMBL" id="RZB89891.1"/>
    </source>
</evidence>
<evidence type="ECO:0000256" key="3">
    <source>
        <dbReference type="ARBA" id="ARBA00022490"/>
    </source>
</evidence>
<keyword evidence="8" id="KW-0969">Cilium</keyword>
<accession>A0A482VFC6</accession>
<dbReference type="Proteomes" id="UP000292052">
    <property type="component" value="Unassembled WGS sequence"/>
</dbReference>
<protein>
    <recommendedName>
        <fullName evidence="11">Dynein axonemal assembly factor 1 homolog</fullName>
    </recommendedName>
    <alternativeName>
        <fullName evidence="13">Dynein regulatory complex subunit 3</fullName>
    </alternativeName>
</protein>
<dbReference type="SMART" id="SM00365">
    <property type="entry name" value="LRR_SD22"/>
    <property type="match status" value="2"/>
</dbReference>
<dbReference type="STRING" id="1661398.A0A482VFC6"/>
<evidence type="ECO:0000256" key="6">
    <source>
        <dbReference type="ARBA" id="ARBA00022846"/>
    </source>
</evidence>
<evidence type="ECO:0000256" key="5">
    <source>
        <dbReference type="ARBA" id="ARBA00022737"/>
    </source>
</evidence>
<dbReference type="Pfam" id="PF14580">
    <property type="entry name" value="LRR_9"/>
    <property type="match status" value="1"/>
</dbReference>
<keyword evidence="10" id="KW-0966">Cell projection</keyword>
<dbReference type="InterPro" id="IPR050576">
    <property type="entry name" value="Cilia_flagella_integrity"/>
</dbReference>
<dbReference type="EMBL" id="QDEB01106835">
    <property type="protein sequence ID" value="RZB89891.1"/>
    <property type="molecule type" value="Genomic_DNA"/>
</dbReference>
<dbReference type="OrthoDB" id="27917at2759"/>
<evidence type="ECO:0000256" key="13">
    <source>
        <dbReference type="ARBA" id="ARBA00040950"/>
    </source>
</evidence>
<evidence type="ECO:0000256" key="1">
    <source>
        <dbReference type="ARBA" id="ARBA00003843"/>
    </source>
</evidence>
<keyword evidence="3" id="KW-0963">Cytoplasm</keyword>
<dbReference type="AlphaFoldDB" id="A0A482VFC6"/>
<dbReference type="SUPFAM" id="SSF52075">
    <property type="entry name" value="Outer arm dynein light chain 1"/>
    <property type="match status" value="1"/>
</dbReference>
<comment type="function">
    <text evidence="1">Cilium-specific protein required for cilia structures.</text>
</comment>
<keyword evidence="7" id="KW-0175">Coiled coil</keyword>
<dbReference type="Gene3D" id="3.80.10.10">
    <property type="entry name" value="Ribonuclease Inhibitor"/>
    <property type="match status" value="1"/>
</dbReference>
<evidence type="ECO:0000256" key="2">
    <source>
        <dbReference type="ARBA" id="ARBA00004611"/>
    </source>
</evidence>
<comment type="subcellular location">
    <subcellularLocation>
        <location evidence="2">Cytoplasm</location>
        <location evidence="2">Cytoskeleton</location>
        <location evidence="2">Flagellum axoneme</location>
    </subcellularLocation>
</comment>
<sequence length="449" mass="52881">MNTCKLHEPKVIDNALIEKCIKNQGPKGEAGRLAEMEGIHLEKVDQIRLEFEKQLTNLEILSFFDNEIETLENMDTLTKLTIFSIGRNKLTDLDNILYLRRFSNLKSLNLVGNPCAENEDFRLFVVVFLPQIVYYEYKLIHELERELGHETFSSKLRVLLEQEEKEAETRKIKAQEKADAELHALSFVEYLNSRHLFDALFEDDPDGKSFLDMGEEAMEFYDEYEEEFIELCKQIFHNGQNQYILRKNEYDQFLKCVEAAKKQNQEESIKHMEIFLGKKADLFYEIKNTQNMLNLNEITYEEFLDNCDVYVTRYNSMLHEIWKALMKLELELYEQMEEVNQNFDHGMTELVNNFIESSQAYFSQIRDLEMSYSDNIGQFAIAYQTNANVNEESEIPPALKYIMSDKDVLHNAIATSHDMHMQIIDSREDTLISKAEDWLEELVENLTKK</sequence>
<dbReference type="InterPro" id="IPR032675">
    <property type="entry name" value="LRR_dom_sf"/>
</dbReference>
<evidence type="ECO:0000256" key="11">
    <source>
        <dbReference type="ARBA" id="ARBA00024433"/>
    </source>
</evidence>
<comment type="similarity">
    <text evidence="12">Belongs to the DRC3 family.</text>
</comment>
<evidence type="ECO:0000313" key="15">
    <source>
        <dbReference type="Proteomes" id="UP000292052"/>
    </source>
</evidence>
<comment type="caution">
    <text evidence="14">The sequence shown here is derived from an EMBL/GenBank/DDBJ whole genome shotgun (WGS) entry which is preliminary data.</text>
</comment>
<reference evidence="14 15" key="1">
    <citation type="submission" date="2017-03" db="EMBL/GenBank/DDBJ databases">
        <title>Genome of the blue death feigning beetle - Asbolus verrucosus.</title>
        <authorList>
            <person name="Rider S.D."/>
        </authorList>
    </citation>
    <scope>NUCLEOTIDE SEQUENCE [LARGE SCALE GENOMIC DNA]</scope>
    <source>
        <strain evidence="14">Butters</strain>
        <tissue evidence="14">Head and leg muscle</tissue>
    </source>
</reference>
<evidence type="ECO:0000256" key="9">
    <source>
        <dbReference type="ARBA" id="ARBA00023212"/>
    </source>
</evidence>
<dbReference type="InterPro" id="IPR001611">
    <property type="entry name" value="Leu-rich_rpt"/>
</dbReference>
<evidence type="ECO:0000256" key="8">
    <source>
        <dbReference type="ARBA" id="ARBA00023069"/>
    </source>
</evidence>